<sequence length="194" mass="21866">GFPLNYRRLKEQVDEICYARLGDKFPAGGVRKKWTNRFVEKHSDCLKMSWSRPLESKWGCAVNLNKAWFDLLEDTMKKYHVEEDCIYAVNEIGISPSSGEKEWVIGGCKPGPQHQQHGGNRENTTVLVTICVDGTATPPAVIFKGQAYQAKLNQDNPENASLSYLKKVWTDGEIGVEWIEEFDKKTAAKAVGQD</sequence>
<gene>
    <name evidence="1" type="ORF">BV22DRAFT_1023352</name>
</gene>
<comment type="caution">
    <text evidence="1">The sequence shown here is derived from an EMBL/GenBank/DDBJ whole genome shotgun (WGS) entry which is preliminary data.</text>
</comment>
<reference evidence="1" key="1">
    <citation type="journal article" date="2021" name="New Phytol.">
        <title>Evolutionary innovations through gain and loss of genes in the ectomycorrhizal Boletales.</title>
        <authorList>
            <person name="Wu G."/>
            <person name="Miyauchi S."/>
            <person name="Morin E."/>
            <person name="Kuo A."/>
            <person name="Drula E."/>
            <person name="Varga T."/>
            <person name="Kohler A."/>
            <person name="Feng B."/>
            <person name="Cao Y."/>
            <person name="Lipzen A."/>
            <person name="Daum C."/>
            <person name="Hundley H."/>
            <person name="Pangilinan J."/>
            <person name="Johnson J."/>
            <person name="Barry K."/>
            <person name="LaButti K."/>
            <person name="Ng V."/>
            <person name="Ahrendt S."/>
            <person name="Min B."/>
            <person name="Choi I.G."/>
            <person name="Park H."/>
            <person name="Plett J.M."/>
            <person name="Magnuson J."/>
            <person name="Spatafora J.W."/>
            <person name="Nagy L.G."/>
            <person name="Henrissat B."/>
            <person name="Grigoriev I.V."/>
            <person name="Yang Z.L."/>
            <person name="Xu J."/>
            <person name="Martin F.M."/>
        </authorList>
    </citation>
    <scope>NUCLEOTIDE SEQUENCE</scope>
    <source>
        <strain evidence="1">KUC20120723A-06</strain>
    </source>
</reference>
<organism evidence="1 2">
    <name type="scientific">Leucogyrophana mollusca</name>
    <dbReference type="NCBI Taxonomy" id="85980"/>
    <lineage>
        <taxon>Eukaryota</taxon>
        <taxon>Fungi</taxon>
        <taxon>Dikarya</taxon>
        <taxon>Basidiomycota</taxon>
        <taxon>Agaricomycotina</taxon>
        <taxon>Agaricomycetes</taxon>
        <taxon>Agaricomycetidae</taxon>
        <taxon>Boletales</taxon>
        <taxon>Boletales incertae sedis</taxon>
        <taxon>Leucogyrophana</taxon>
    </lineage>
</organism>
<accession>A0ACB8B291</accession>
<protein>
    <submittedName>
        <fullName evidence="1">Uncharacterized protein</fullName>
    </submittedName>
</protein>
<name>A0ACB8B291_9AGAM</name>
<evidence type="ECO:0000313" key="1">
    <source>
        <dbReference type="EMBL" id="KAH7919223.1"/>
    </source>
</evidence>
<feature type="non-terminal residue" evidence="1">
    <location>
        <position position="1"/>
    </location>
</feature>
<keyword evidence="2" id="KW-1185">Reference proteome</keyword>
<proteinExistence type="predicted"/>
<dbReference type="Proteomes" id="UP000790709">
    <property type="component" value="Unassembled WGS sequence"/>
</dbReference>
<evidence type="ECO:0000313" key="2">
    <source>
        <dbReference type="Proteomes" id="UP000790709"/>
    </source>
</evidence>
<dbReference type="EMBL" id="MU266681">
    <property type="protein sequence ID" value="KAH7919223.1"/>
    <property type="molecule type" value="Genomic_DNA"/>
</dbReference>